<gene>
    <name evidence="2" type="ORF">J0A66_19500</name>
</gene>
<keyword evidence="1" id="KW-0732">Signal</keyword>
<evidence type="ECO:0000313" key="2">
    <source>
        <dbReference type="EMBL" id="MBN7827424.1"/>
    </source>
</evidence>
<dbReference type="RefSeq" id="WP_206575537.1">
    <property type="nucleotide sequence ID" value="NZ_JAFKCV010000018.1"/>
</dbReference>
<sequence length="89" mass="9565">MFNKIKVTTASLLVAASMTSAAQAQEVSLHQFVGQLVSAAVTMTQQEVRDNLEVSIVRSTNAYGLPKSRVTITDLALNDKPEGDNDKAE</sequence>
<organism evidence="2 3">
    <name type="scientific">Bowmanella dokdonensis</name>
    <dbReference type="NCBI Taxonomy" id="751969"/>
    <lineage>
        <taxon>Bacteria</taxon>
        <taxon>Pseudomonadati</taxon>
        <taxon>Pseudomonadota</taxon>
        <taxon>Gammaproteobacteria</taxon>
        <taxon>Alteromonadales</taxon>
        <taxon>Alteromonadaceae</taxon>
        <taxon>Bowmanella</taxon>
    </lineage>
</organism>
<comment type="caution">
    <text evidence="2">The sequence shown here is derived from an EMBL/GenBank/DDBJ whole genome shotgun (WGS) entry which is preliminary data.</text>
</comment>
<evidence type="ECO:0000313" key="3">
    <source>
        <dbReference type="Proteomes" id="UP000664654"/>
    </source>
</evidence>
<dbReference type="Proteomes" id="UP000664654">
    <property type="component" value="Unassembled WGS sequence"/>
</dbReference>
<name>A0A939DRI7_9ALTE</name>
<reference evidence="2" key="1">
    <citation type="submission" date="2021-03" db="EMBL/GenBank/DDBJ databases">
        <title>novel species isolated from a fishpond in China.</title>
        <authorList>
            <person name="Lu H."/>
            <person name="Cai Z."/>
        </authorList>
    </citation>
    <scope>NUCLEOTIDE SEQUENCE</scope>
    <source>
        <strain evidence="2">JCM 30855</strain>
    </source>
</reference>
<accession>A0A939DRI7</accession>
<dbReference type="AlphaFoldDB" id="A0A939DRI7"/>
<feature type="chain" id="PRO_5036723610" evidence="1">
    <location>
        <begin position="25"/>
        <end position="89"/>
    </location>
</feature>
<keyword evidence="3" id="KW-1185">Reference proteome</keyword>
<evidence type="ECO:0000256" key="1">
    <source>
        <dbReference type="SAM" id="SignalP"/>
    </source>
</evidence>
<protein>
    <submittedName>
        <fullName evidence="2">Uncharacterized protein</fullName>
    </submittedName>
</protein>
<feature type="signal peptide" evidence="1">
    <location>
        <begin position="1"/>
        <end position="24"/>
    </location>
</feature>
<dbReference type="EMBL" id="JAFKCV010000018">
    <property type="protein sequence ID" value="MBN7827424.1"/>
    <property type="molecule type" value="Genomic_DNA"/>
</dbReference>
<proteinExistence type="predicted"/>